<accession>A0ABR1FY38</accession>
<dbReference type="EMBL" id="JBBJCI010000205">
    <property type="protein sequence ID" value="KAK7241132.1"/>
    <property type="molecule type" value="Genomic_DNA"/>
</dbReference>
<comment type="caution">
    <text evidence="1">The sequence shown here is derived from an EMBL/GenBank/DDBJ whole genome shotgun (WGS) entry which is preliminary data.</text>
</comment>
<proteinExistence type="predicted"/>
<organism evidence="1 2">
    <name type="scientific">Aureococcus anophagefferens</name>
    <name type="common">Harmful bloom alga</name>
    <dbReference type="NCBI Taxonomy" id="44056"/>
    <lineage>
        <taxon>Eukaryota</taxon>
        <taxon>Sar</taxon>
        <taxon>Stramenopiles</taxon>
        <taxon>Ochrophyta</taxon>
        <taxon>Pelagophyceae</taxon>
        <taxon>Pelagomonadales</taxon>
        <taxon>Pelagomonadaceae</taxon>
        <taxon>Aureococcus</taxon>
    </lineage>
</organism>
<protein>
    <submittedName>
        <fullName evidence="1">Uncharacterized protein</fullName>
    </submittedName>
</protein>
<reference evidence="1 2" key="1">
    <citation type="submission" date="2024-03" db="EMBL/GenBank/DDBJ databases">
        <title>Aureococcus anophagefferens CCMP1851 and Kratosvirus quantuckense: Draft genome of a second virus-susceptible host strain in the model system.</title>
        <authorList>
            <person name="Chase E."/>
            <person name="Truchon A.R."/>
            <person name="Schepens W."/>
            <person name="Wilhelm S.W."/>
        </authorList>
    </citation>
    <scope>NUCLEOTIDE SEQUENCE [LARGE SCALE GENOMIC DNA]</scope>
    <source>
        <strain evidence="1 2">CCMP1851</strain>
    </source>
</reference>
<dbReference type="Gene3D" id="3.40.1000.10">
    <property type="entry name" value="Mog1/PsbP, alpha/beta/alpha sandwich"/>
    <property type="match status" value="1"/>
</dbReference>
<dbReference type="KEGG" id="aaf:AURANDRAFT_68254"/>
<gene>
    <name evidence="1" type="ORF">SO694_00052013</name>
</gene>
<evidence type="ECO:0000313" key="1">
    <source>
        <dbReference type="EMBL" id="KAK7241132.1"/>
    </source>
</evidence>
<sequence>MMILYTLCATAASLAPTQSRAPAPGPSVARRGALAGGASLVAAGLVSLAPAPALAYDLAKYNRKLDKLGLPPVAGIPDGFSPVLSSVNQDQSLIVQFNHPNAWLVVKPSVNTNGESGTVSAGDYGKGDSAALYVSDLPPGGDKAFYAKLIAKGLAQKGDNQFQNFRVRAVSPGSPNAVVDFEYELLTGAGFTVERRGVAAVSGVAGKSQALLAVTTSARYKKLEPELRKIVDSFRVYDKVRSVETGALLDDD</sequence>
<evidence type="ECO:0000313" key="2">
    <source>
        <dbReference type="Proteomes" id="UP001363151"/>
    </source>
</evidence>
<dbReference type="Proteomes" id="UP001363151">
    <property type="component" value="Unassembled WGS sequence"/>
</dbReference>
<keyword evidence="2" id="KW-1185">Reference proteome</keyword>
<name>A0ABR1FY38_AURAN</name>